<comment type="caution">
    <text evidence="1">The sequence shown here is derived from an EMBL/GenBank/DDBJ whole genome shotgun (WGS) entry which is preliminary data.</text>
</comment>
<dbReference type="EMBL" id="MNAD01001495">
    <property type="protein sequence ID" value="OJT05035.1"/>
    <property type="molecule type" value="Genomic_DNA"/>
</dbReference>
<protein>
    <submittedName>
        <fullName evidence="1">Uncharacterized protein</fullName>
    </submittedName>
</protein>
<reference evidence="1 2" key="1">
    <citation type="submission" date="2016-10" db="EMBL/GenBank/DDBJ databases">
        <title>Genome sequence of the basidiomycete white-rot fungus Trametes pubescens.</title>
        <authorList>
            <person name="Makela M.R."/>
            <person name="Granchi Z."/>
            <person name="Peng M."/>
            <person name="De Vries R.P."/>
            <person name="Grigoriev I."/>
            <person name="Riley R."/>
            <person name="Hilden K."/>
        </authorList>
    </citation>
    <scope>NUCLEOTIDE SEQUENCE [LARGE SCALE GENOMIC DNA]</scope>
    <source>
        <strain evidence="1 2">FBCC735</strain>
    </source>
</reference>
<accession>A0A1M2VBV2</accession>
<proteinExistence type="predicted"/>
<organism evidence="1 2">
    <name type="scientific">Trametes pubescens</name>
    <name type="common">White-rot fungus</name>
    <dbReference type="NCBI Taxonomy" id="154538"/>
    <lineage>
        <taxon>Eukaryota</taxon>
        <taxon>Fungi</taxon>
        <taxon>Dikarya</taxon>
        <taxon>Basidiomycota</taxon>
        <taxon>Agaricomycotina</taxon>
        <taxon>Agaricomycetes</taxon>
        <taxon>Polyporales</taxon>
        <taxon>Polyporaceae</taxon>
        <taxon>Trametes</taxon>
    </lineage>
</organism>
<dbReference type="AlphaFoldDB" id="A0A1M2VBV2"/>
<name>A0A1M2VBV2_TRAPU</name>
<evidence type="ECO:0000313" key="1">
    <source>
        <dbReference type="EMBL" id="OJT05035.1"/>
    </source>
</evidence>
<sequence>MYFFVRPLRPLRTQNASIEMWRLNMKHAVAENVASVRSDISTEGVESLGRRGTPDVRHADVRVQGPRVGVERLAKGPVVSAE</sequence>
<gene>
    <name evidence="1" type="ORF">TRAPUB_4191</name>
</gene>
<dbReference type="Proteomes" id="UP000184267">
    <property type="component" value="Unassembled WGS sequence"/>
</dbReference>
<evidence type="ECO:0000313" key="2">
    <source>
        <dbReference type="Proteomes" id="UP000184267"/>
    </source>
</evidence>
<keyword evidence="2" id="KW-1185">Reference proteome</keyword>